<comment type="caution">
    <text evidence="4">The sequence shown here is derived from an EMBL/GenBank/DDBJ whole genome shotgun (WGS) entry which is preliminary data.</text>
</comment>
<feature type="compositionally biased region" description="Basic and acidic residues" evidence="1">
    <location>
        <begin position="813"/>
        <end position="826"/>
    </location>
</feature>
<feature type="transmembrane region" description="Helical" evidence="2">
    <location>
        <begin position="450"/>
        <end position="471"/>
    </location>
</feature>
<dbReference type="Gene3D" id="2.120.10.80">
    <property type="entry name" value="Kelch-type beta propeller"/>
    <property type="match status" value="1"/>
</dbReference>
<dbReference type="VEuPathDB" id="FungiDB:SI65_01092"/>
<dbReference type="InterPro" id="IPR015915">
    <property type="entry name" value="Kelch-typ_b-propeller"/>
</dbReference>
<dbReference type="SUPFAM" id="SSF117281">
    <property type="entry name" value="Kelch motif"/>
    <property type="match status" value="1"/>
</dbReference>
<gene>
    <name evidence="4" type="ORF">SI65_01092</name>
</gene>
<feature type="chain" id="PRO_5009123960" description="Galactose oxidase" evidence="3">
    <location>
        <begin position="30"/>
        <end position="971"/>
    </location>
</feature>
<evidence type="ECO:0000313" key="5">
    <source>
        <dbReference type="Proteomes" id="UP000094569"/>
    </source>
</evidence>
<dbReference type="AlphaFoldDB" id="A0A1E3BRA2"/>
<keyword evidence="5" id="KW-1185">Reference proteome</keyword>
<keyword evidence="3" id="KW-0732">Signal</keyword>
<organism evidence="4 5">
    <name type="scientific">Aspergillus cristatus</name>
    <name type="common">Chinese Fuzhuan brick tea-fermentation fungus</name>
    <name type="synonym">Eurotium cristatum</name>
    <dbReference type="NCBI Taxonomy" id="573508"/>
    <lineage>
        <taxon>Eukaryota</taxon>
        <taxon>Fungi</taxon>
        <taxon>Dikarya</taxon>
        <taxon>Ascomycota</taxon>
        <taxon>Pezizomycotina</taxon>
        <taxon>Eurotiomycetes</taxon>
        <taxon>Eurotiomycetidae</taxon>
        <taxon>Eurotiales</taxon>
        <taxon>Aspergillaceae</taxon>
        <taxon>Aspergillus</taxon>
        <taxon>Aspergillus subgen. Aspergillus</taxon>
    </lineage>
</organism>
<dbReference type="EMBL" id="JXNT01000001">
    <property type="protein sequence ID" value="ODM23503.1"/>
    <property type="molecule type" value="Genomic_DNA"/>
</dbReference>
<keyword evidence="2" id="KW-1133">Transmembrane helix</keyword>
<proteinExistence type="predicted"/>
<feature type="region of interest" description="Disordered" evidence="1">
    <location>
        <begin position="946"/>
        <end position="971"/>
    </location>
</feature>
<feature type="compositionally biased region" description="Polar residues" evidence="1">
    <location>
        <begin position="556"/>
        <end position="575"/>
    </location>
</feature>
<evidence type="ECO:0000313" key="4">
    <source>
        <dbReference type="EMBL" id="ODM23503.1"/>
    </source>
</evidence>
<dbReference type="STRING" id="573508.A0A1E3BRA2"/>
<dbReference type="OrthoDB" id="205993at2759"/>
<feature type="compositionally biased region" description="Low complexity" evidence="1">
    <location>
        <begin position="731"/>
        <end position="745"/>
    </location>
</feature>
<feature type="compositionally biased region" description="Polar residues" evidence="1">
    <location>
        <begin position="694"/>
        <end position="715"/>
    </location>
</feature>
<protein>
    <recommendedName>
        <fullName evidence="6">Galactose oxidase</fullName>
    </recommendedName>
</protein>
<feature type="region of interest" description="Disordered" evidence="1">
    <location>
        <begin position="503"/>
        <end position="542"/>
    </location>
</feature>
<accession>A0A1E3BRA2</accession>
<sequence length="971" mass="105525">MQNHRPRMKIVSILALPFALLRVLHPVSARAIPYTPSHVFVSPSHNDSLAYLLLTGDSDGQDQTTTAFLSLDISQEVDAANPSYTTLLDQAPFREDDHTTAFVPVIDDHGIIKVYAGNCQNGSDPGAVWQFTPDPDSAIGNGTWERLSVDKKDKHTYGPNYLAAGFAYEITDTTDSAVYTFGGMCPWSNETNTDWVAAANYSHDMTLLDPTTDSETSYLFEFAGEHAPPIAEAGLSITPLLPAYSATADGKMLRQQDFLFIGGQTEQAFLNMSELAVYSLPHDSWNFVAIDGSPPSAKTELAVRDTKEGIIEPRSGHTAVLSPDGGKVIVVGGWVGNTSIPARPQLAILEIGSIYGGYGPWTWQVPSLEDSFLGDGSGIYGHGTEMLPGGVMMISGGYRISQMSKRSTNSQVYFYNVTSNSWATSYTNPNWQAANSVSQDPGSLSKAAKIGIGVGVPVGVIVLCLIGWMGWKYSRRFRWRRKRNSELRKLALGAQRSHFWGRDDPEMASSIHRPSLNSDRSYPWAGNKGNGKSKRPEEEDAARAEMTGLLLDGLSSTKNNRQIKPSYRFSGSNPAGNIHPIDEREEDEADASDNLIARGPNSTGPQMGLLGGIDIPDPHIEAPFLTPQTTNAERAQENTRAVFEENAFLARFGLDDGSTGTPASSTRDRPQSSQSNLPGTMRLGNVRRSRATLFYNSTSIPNNGQSPNTSAVASTHSKETASASSDKRYSSDSYSTAYTSQSQRQAEGEHLLREQESPVDGVAALEPEPALEPVSPLELRTKVAATLSRPKGPKAAEWFGNVRRVLSGPRKWTTLDKHSSSDDKNHAAPLASGLDRRKTVLEPKRVSFQEPDQEIAPPRRAVSASAELFRRKQGAEDWGVSPTPRTSHEGGESDAMLDPNNKENFQSEEEDWDIEAAAEGRRVQVTFTVPKEQLRVVNAMPGDLESVSTTTASASRVNSGGTGTSYRTVTT</sequence>
<feature type="region of interest" description="Disordered" evidence="1">
    <location>
        <begin position="653"/>
        <end position="754"/>
    </location>
</feature>
<keyword evidence="2" id="KW-0472">Membrane</keyword>
<dbReference type="Proteomes" id="UP000094569">
    <property type="component" value="Unassembled WGS sequence"/>
</dbReference>
<evidence type="ECO:0000256" key="3">
    <source>
        <dbReference type="SAM" id="SignalP"/>
    </source>
</evidence>
<feature type="compositionally biased region" description="Polar residues" evidence="1">
    <location>
        <begin position="658"/>
        <end position="678"/>
    </location>
</feature>
<reference evidence="4 5" key="1">
    <citation type="journal article" date="2016" name="BMC Genomics">
        <title>Comparative genomic and transcriptomic analyses of the Fuzhuan brick tea-fermentation fungus Aspergillus cristatus.</title>
        <authorList>
            <person name="Ge Y."/>
            <person name="Wang Y."/>
            <person name="Liu Y."/>
            <person name="Tan Y."/>
            <person name="Ren X."/>
            <person name="Zhang X."/>
            <person name="Hyde K.D."/>
            <person name="Liu Y."/>
            <person name="Liu Z."/>
        </authorList>
    </citation>
    <scope>NUCLEOTIDE SEQUENCE [LARGE SCALE GENOMIC DNA]</scope>
    <source>
        <strain evidence="4 5">GZAAS20.1005</strain>
    </source>
</reference>
<feature type="compositionally biased region" description="Polar residues" evidence="1">
    <location>
        <begin position="956"/>
        <end position="971"/>
    </location>
</feature>
<feature type="region of interest" description="Disordered" evidence="1">
    <location>
        <begin position="556"/>
        <end position="580"/>
    </location>
</feature>
<evidence type="ECO:0000256" key="2">
    <source>
        <dbReference type="SAM" id="Phobius"/>
    </source>
</evidence>
<feature type="region of interest" description="Disordered" evidence="1">
    <location>
        <begin position="585"/>
        <end position="604"/>
    </location>
</feature>
<keyword evidence="2" id="KW-0812">Transmembrane</keyword>
<evidence type="ECO:0008006" key="6">
    <source>
        <dbReference type="Google" id="ProtNLM"/>
    </source>
</evidence>
<name>A0A1E3BRA2_ASPCR</name>
<evidence type="ECO:0000256" key="1">
    <source>
        <dbReference type="SAM" id="MobiDB-lite"/>
    </source>
</evidence>
<feature type="region of interest" description="Disordered" evidence="1">
    <location>
        <begin position="873"/>
        <end position="911"/>
    </location>
</feature>
<feature type="signal peptide" evidence="3">
    <location>
        <begin position="1"/>
        <end position="29"/>
    </location>
</feature>
<feature type="region of interest" description="Disordered" evidence="1">
    <location>
        <begin position="813"/>
        <end position="837"/>
    </location>
</feature>